<dbReference type="Pfam" id="PF23058">
    <property type="entry name" value="RBD_ZCCHC3_2nd"/>
    <property type="match status" value="1"/>
</dbReference>
<dbReference type="InterPro" id="IPR042509">
    <property type="entry name" value="ZCCHC3"/>
</dbReference>
<dbReference type="EMBL" id="JARO02019773">
    <property type="protein sequence ID" value="KPP56640.1"/>
    <property type="molecule type" value="Genomic_DNA"/>
</dbReference>
<dbReference type="GO" id="GO:0003690">
    <property type="term" value="F:double-stranded DNA binding"/>
    <property type="evidence" value="ECO:0007669"/>
    <property type="project" value="InterPro"/>
</dbReference>
<evidence type="ECO:0000259" key="3">
    <source>
        <dbReference type="Pfam" id="PF23058"/>
    </source>
</evidence>
<feature type="domain" description="Zinc finger CCHC" evidence="3">
    <location>
        <begin position="249"/>
        <end position="323"/>
    </location>
</feature>
<dbReference type="AlphaFoldDB" id="A0A0P7TSZ4"/>
<dbReference type="Pfam" id="PF23057">
    <property type="entry name" value="RBD_ZCCHC3_1st"/>
    <property type="match status" value="1"/>
</dbReference>
<accession>A0A0P7TSZ4</accession>
<dbReference type="GO" id="GO:0002218">
    <property type="term" value="P:activation of innate immune response"/>
    <property type="evidence" value="ECO:0007669"/>
    <property type="project" value="InterPro"/>
</dbReference>
<dbReference type="InterPro" id="IPR057811">
    <property type="entry name" value="RBD_ZCCHC3_2nd"/>
</dbReference>
<evidence type="ECO:0000313" key="4">
    <source>
        <dbReference type="EMBL" id="KPP56640.1"/>
    </source>
</evidence>
<evidence type="ECO:0000259" key="2">
    <source>
        <dbReference type="Pfam" id="PF23057"/>
    </source>
</evidence>
<dbReference type="PANTHER" id="PTHR22639:SF3">
    <property type="entry name" value="ZINC FINGER CCHC DOMAIN-CONTAINING PROTEIN 3"/>
    <property type="match status" value="1"/>
</dbReference>
<dbReference type="STRING" id="113540.ENSSFOP00015006561"/>
<comment type="caution">
    <text evidence="4">The sequence shown here is derived from an EMBL/GenBank/DDBJ whole genome shotgun (WGS) entry which is preliminary data.</text>
</comment>
<feature type="region of interest" description="Disordered" evidence="1">
    <location>
        <begin position="1"/>
        <end position="45"/>
    </location>
</feature>
<dbReference type="GO" id="GO:0003723">
    <property type="term" value="F:RNA binding"/>
    <property type="evidence" value="ECO:0007669"/>
    <property type="project" value="InterPro"/>
</dbReference>
<evidence type="ECO:0000313" key="5">
    <source>
        <dbReference type="Proteomes" id="UP000034805"/>
    </source>
</evidence>
<gene>
    <name evidence="4" type="ORF">Z043_125728</name>
</gene>
<evidence type="ECO:0000256" key="1">
    <source>
        <dbReference type="SAM" id="MobiDB-lite"/>
    </source>
</evidence>
<evidence type="ECO:0008006" key="6">
    <source>
        <dbReference type="Google" id="ProtNLM"/>
    </source>
</evidence>
<sequence length="451" mass="50255">MEDEGPADVCGETGDGNKDDNNSYSQEDDSLGREDSGEDEDDRWGAGEAFFSRKAALCFSFLGVAHPEELPRRRLSQDARAPTQVAGGPVVEAAAEAANPNITAELTKEETTYVRMEATTASAAEDAARLEKNLATPSGSSEEEKQPGALAALRMKHTTRFRWQNSEVTEDFPDCVGFIREFIFRKLGLTTAQVVCIQRNGPQRFVDVTVLADETYQRMVEICKKGKDLGLKQYKTEHLWWTDRRIITVHVFNPFVPAEAVCAFIQPHVDLLPGHREIRGEFGIWNGCRQFQAYLCPKPVAPDGLHHPLAYFTIQNSKAYLFYPQQPPFCRLCQGQGHTAEASKNMKCRNCLETEHFTRDCKGPRRYNICCSEDHLVCLCPQYRPSYADAFSRSGVSVEQGFQVLTLVENKAEVMETAVEMLAGAGEALDEASNVRGASPALTLVEIQKRK</sequence>
<name>A0A0P7TSZ4_SCLFO</name>
<reference evidence="4 5" key="1">
    <citation type="submission" date="2015-08" db="EMBL/GenBank/DDBJ databases">
        <title>The genome of the Asian arowana (Scleropages formosus).</title>
        <authorList>
            <person name="Tan M.H."/>
            <person name="Gan H.M."/>
            <person name="Croft L.J."/>
            <person name="Austin C.M."/>
        </authorList>
    </citation>
    <scope>NUCLEOTIDE SEQUENCE [LARGE SCALE GENOMIC DNA]</scope>
    <source>
        <strain evidence="4">Aro1</strain>
    </source>
</reference>
<dbReference type="PANTHER" id="PTHR22639">
    <property type="entry name" value="GAG-RELATED PROTEIN"/>
    <property type="match status" value="1"/>
</dbReference>
<dbReference type="Proteomes" id="UP000034805">
    <property type="component" value="Unassembled WGS sequence"/>
</dbReference>
<organism evidence="4 5">
    <name type="scientific">Scleropages formosus</name>
    <name type="common">Asian bonytongue</name>
    <name type="synonym">Osteoglossum formosum</name>
    <dbReference type="NCBI Taxonomy" id="113540"/>
    <lineage>
        <taxon>Eukaryota</taxon>
        <taxon>Metazoa</taxon>
        <taxon>Chordata</taxon>
        <taxon>Craniata</taxon>
        <taxon>Vertebrata</taxon>
        <taxon>Euteleostomi</taxon>
        <taxon>Actinopterygii</taxon>
        <taxon>Neopterygii</taxon>
        <taxon>Teleostei</taxon>
        <taxon>Osteoglossocephala</taxon>
        <taxon>Osteoglossomorpha</taxon>
        <taxon>Osteoglossiformes</taxon>
        <taxon>Osteoglossidae</taxon>
        <taxon>Scleropages</taxon>
    </lineage>
</organism>
<feature type="domain" description="Zinc finger CCHC" evidence="2">
    <location>
        <begin position="156"/>
        <end position="228"/>
    </location>
</feature>
<protein>
    <recommendedName>
        <fullName evidence="6">CCHC-type domain-containing protein</fullName>
    </recommendedName>
</protein>
<dbReference type="InterPro" id="IPR057810">
    <property type="entry name" value="RBD_ZCCHC3_1st"/>
</dbReference>
<proteinExistence type="predicted"/>